<dbReference type="EMBL" id="JADBEJ010000003">
    <property type="protein sequence ID" value="MBE1575046.1"/>
    <property type="molecule type" value="Genomic_DNA"/>
</dbReference>
<feature type="region of interest" description="Disordered" evidence="1">
    <location>
        <begin position="265"/>
        <end position="284"/>
    </location>
</feature>
<proteinExistence type="predicted"/>
<sequence length="298" mass="33261">MTDYTITSRDPRVLDAVRDFLTGNGIDPRDVPRYSTITVEDDRLTTDRYLRDEDGRLARVGGQPVIETVAVDLVVPWPADLVLHPLCVVEEDGAPCPYLAVGATMRCLQHAEPAKGDTYHGKYLTPAHAWTTGIVEPPPAPIPARPYSEDRGMVELGAELDHVDFAEAHGEIRPELAAALLAAAEDQLTGIVTTTAPSRAEPVTLDDIADLVETIDKSTPYQRRYAMPGPVRFNGELSEGERADFLRRFEKARMDTRLRVVEPRYTERHTTDQGGRAASEPQRSLGGRIWRRLRRWSR</sequence>
<protein>
    <submittedName>
        <fullName evidence="2">Uncharacterized protein</fullName>
    </submittedName>
</protein>
<reference evidence="2 3" key="1">
    <citation type="submission" date="2020-10" db="EMBL/GenBank/DDBJ databases">
        <title>Sequencing the genomes of 1000 actinobacteria strains.</title>
        <authorList>
            <person name="Klenk H.-P."/>
        </authorList>
    </citation>
    <scope>NUCLEOTIDE SEQUENCE [LARGE SCALE GENOMIC DNA]</scope>
    <source>
        <strain evidence="2 3">DSM 46661</strain>
    </source>
</reference>
<organism evidence="2 3">
    <name type="scientific">Amycolatopsis roodepoortensis</name>
    <dbReference type="NCBI Taxonomy" id="700274"/>
    <lineage>
        <taxon>Bacteria</taxon>
        <taxon>Bacillati</taxon>
        <taxon>Actinomycetota</taxon>
        <taxon>Actinomycetes</taxon>
        <taxon>Pseudonocardiales</taxon>
        <taxon>Pseudonocardiaceae</taxon>
        <taxon>Amycolatopsis</taxon>
    </lineage>
</organism>
<gene>
    <name evidence="2" type="ORF">H4W30_002093</name>
</gene>
<accession>A0ABR9L3B3</accession>
<evidence type="ECO:0000256" key="1">
    <source>
        <dbReference type="SAM" id="MobiDB-lite"/>
    </source>
</evidence>
<comment type="caution">
    <text evidence="2">The sequence shown here is derived from an EMBL/GenBank/DDBJ whole genome shotgun (WGS) entry which is preliminary data.</text>
</comment>
<evidence type="ECO:0000313" key="2">
    <source>
        <dbReference type="EMBL" id="MBE1575046.1"/>
    </source>
</evidence>
<dbReference type="RefSeq" id="WP_191334902.1">
    <property type="nucleotide sequence ID" value="NZ_JADBEJ010000003.1"/>
</dbReference>
<dbReference type="Proteomes" id="UP000656548">
    <property type="component" value="Unassembled WGS sequence"/>
</dbReference>
<keyword evidence="3" id="KW-1185">Reference proteome</keyword>
<evidence type="ECO:0000313" key="3">
    <source>
        <dbReference type="Proteomes" id="UP000656548"/>
    </source>
</evidence>
<name>A0ABR9L3B3_9PSEU</name>